<evidence type="ECO:0000256" key="2">
    <source>
        <dbReference type="ARBA" id="ARBA00022490"/>
    </source>
</evidence>
<evidence type="ECO:0000313" key="12">
    <source>
        <dbReference type="EMBL" id="KKL58290.1"/>
    </source>
</evidence>
<dbReference type="GO" id="GO:0016787">
    <property type="term" value="F:hydrolase activity"/>
    <property type="evidence" value="ECO:0007669"/>
    <property type="project" value="UniProtKB-KW"/>
</dbReference>
<dbReference type="PANTHER" id="PTHR30194:SF3">
    <property type="entry name" value="CROSSOVER JUNCTION ENDODEOXYRIBONUCLEASE RUVC"/>
    <property type="match status" value="1"/>
</dbReference>
<keyword evidence="5" id="KW-0255">Endonuclease</keyword>
<accession>A0A0F9FLZ0</accession>
<dbReference type="SUPFAM" id="SSF53098">
    <property type="entry name" value="Ribonuclease H-like"/>
    <property type="match status" value="1"/>
</dbReference>
<dbReference type="GO" id="GO:0006281">
    <property type="term" value="P:DNA repair"/>
    <property type="evidence" value="ECO:0007669"/>
    <property type="project" value="UniProtKB-KW"/>
</dbReference>
<evidence type="ECO:0000256" key="4">
    <source>
        <dbReference type="ARBA" id="ARBA00022723"/>
    </source>
</evidence>
<dbReference type="GO" id="GO:0006310">
    <property type="term" value="P:DNA recombination"/>
    <property type="evidence" value="ECO:0007669"/>
    <property type="project" value="UniProtKB-KW"/>
</dbReference>
<dbReference type="PRINTS" id="PR00696">
    <property type="entry name" value="RSOLVASERUVC"/>
</dbReference>
<evidence type="ECO:0000256" key="3">
    <source>
        <dbReference type="ARBA" id="ARBA00022722"/>
    </source>
</evidence>
<dbReference type="GO" id="GO:0003677">
    <property type="term" value="F:DNA binding"/>
    <property type="evidence" value="ECO:0007669"/>
    <property type="project" value="UniProtKB-KW"/>
</dbReference>
<dbReference type="InterPro" id="IPR036397">
    <property type="entry name" value="RNaseH_sf"/>
</dbReference>
<evidence type="ECO:0000256" key="5">
    <source>
        <dbReference type="ARBA" id="ARBA00022759"/>
    </source>
</evidence>
<reference evidence="12" key="1">
    <citation type="journal article" date="2015" name="Nature">
        <title>Complex archaea that bridge the gap between prokaryotes and eukaryotes.</title>
        <authorList>
            <person name="Spang A."/>
            <person name="Saw J.H."/>
            <person name="Jorgensen S.L."/>
            <person name="Zaremba-Niedzwiedzka K."/>
            <person name="Martijn J."/>
            <person name="Lind A.E."/>
            <person name="van Eijk R."/>
            <person name="Schleper C."/>
            <person name="Guy L."/>
            <person name="Ettema T.J."/>
        </authorList>
    </citation>
    <scope>NUCLEOTIDE SEQUENCE</scope>
</reference>
<dbReference type="Pfam" id="PF02075">
    <property type="entry name" value="RuvC"/>
    <property type="match status" value="1"/>
</dbReference>
<keyword evidence="3" id="KW-0540">Nuclease</keyword>
<evidence type="ECO:0000256" key="8">
    <source>
        <dbReference type="ARBA" id="ARBA00022842"/>
    </source>
</evidence>
<gene>
    <name evidence="12" type="ORF">LCGC14_2226850</name>
</gene>
<dbReference type="GO" id="GO:0046872">
    <property type="term" value="F:metal ion binding"/>
    <property type="evidence" value="ECO:0007669"/>
    <property type="project" value="UniProtKB-KW"/>
</dbReference>
<keyword evidence="9" id="KW-0238">DNA-binding</keyword>
<dbReference type="Gene3D" id="3.30.420.10">
    <property type="entry name" value="Ribonuclease H-like superfamily/Ribonuclease H"/>
    <property type="match status" value="1"/>
</dbReference>
<dbReference type="AlphaFoldDB" id="A0A0F9FLZ0"/>
<organism evidence="12">
    <name type="scientific">marine sediment metagenome</name>
    <dbReference type="NCBI Taxonomy" id="412755"/>
    <lineage>
        <taxon>unclassified sequences</taxon>
        <taxon>metagenomes</taxon>
        <taxon>ecological metagenomes</taxon>
    </lineage>
</organism>
<keyword evidence="11" id="KW-0234">DNA repair</keyword>
<dbReference type="InterPro" id="IPR012337">
    <property type="entry name" value="RNaseH-like_sf"/>
</dbReference>
<evidence type="ECO:0000256" key="10">
    <source>
        <dbReference type="ARBA" id="ARBA00023172"/>
    </source>
</evidence>
<comment type="similarity">
    <text evidence="1">Belongs to the RuvC family.</text>
</comment>
<name>A0A0F9FLZ0_9ZZZZ</name>
<keyword evidence="4" id="KW-0479">Metal-binding</keyword>
<dbReference type="PANTHER" id="PTHR30194">
    <property type="entry name" value="CROSSOVER JUNCTION ENDODEOXYRIBONUCLEASE RUVC"/>
    <property type="match status" value="1"/>
</dbReference>
<evidence type="ECO:0000256" key="1">
    <source>
        <dbReference type="ARBA" id="ARBA00009518"/>
    </source>
</evidence>
<keyword evidence="2" id="KW-0963">Cytoplasm</keyword>
<proteinExistence type="inferred from homology"/>
<keyword evidence="6" id="KW-0227">DNA damage</keyword>
<evidence type="ECO:0000256" key="7">
    <source>
        <dbReference type="ARBA" id="ARBA00022801"/>
    </source>
</evidence>
<evidence type="ECO:0000256" key="6">
    <source>
        <dbReference type="ARBA" id="ARBA00022763"/>
    </source>
</evidence>
<protein>
    <submittedName>
        <fullName evidence="12">Uncharacterized protein</fullName>
    </submittedName>
</protein>
<dbReference type="EMBL" id="LAZR01029875">
    <property type="protein sequence ID" value="KKL58290.1"/>
    <property type="molecule type" value="Genomic_DNA"/>
</dbReference>
<dbReference type="CDD" id="cd16962">
    <property type="entry name" value="RuvC"/>
    <property type="match status" value="1"/>
</dbReference>
<keyword evidence="10" id="KW-0233">DNA recombination</keyword>
<evidence type="ECO:0000256" key="11">
    <source>
        <dbReference type="ARBA" id="ARBA00023204"/>
    </source>
</evidence>
<sequence>MRIVGIDPGLETTGYAVLELGNGQCQIVDAGIIKTNRRWELAKRLVVLSKELGELLDEYEPGVMAVEELYSHYRFPRTSILMGHARGVILEAAAKANMKVMAYAATRVKKSITCNYKLICFRNFWFF</sequence>
<comment type="caution">
    <text evidence="12">The sequence shown here is derived from an EMBL/GenBank/DDBJ whole genome shotgun (WGS) entry which is preliminary data.</text>
</comment>
<keyword evidence="8" id="KW-0460">Magnesium</keyword>
<keyword evidence="7" id="KW-0378">Hydrolase</keyword>
<dbReference type="GO" id="GO:0004520">
    <property type="term" value="F:DNA endonuclease activity"/>
    <property type="evidence" value="ECO:0007669"/>
    <property type="project" value="InterPro"/>
</dbReference>
<dbReference type="InterPro" id="IPR002176">
    <property type="entry name" value="X-over_junc_endoDNase_RuvC"/>
</dbReference>
<evidence type="ECO:0000256" key="9">
    <source>
        <dbReference type="ARBA" id="ARBA00023125"/>
    </source>
</evidence>